<dbReference type="InterPro" id="IPR008753">
    <property type="entry name" value="Peptidase_M13_N"/>
</dbReference>
<evidence type="ECO:0000259" key="2">
    <source>
        <dbReference type="Pfam" id="PF05649"/>
    </source>
</evidence>
<feature type="domain" description="Peptidase M13 N-terminal" evidence="2">
    <location>
        <begin position="1"/>
        <end position="41"/>
    </location>
</feature>
<protein>
    <submittedName>
        <fullName evidence="4">Endothelin-converting enzyme homolog</fullName>
    </submittedName>
</protein>
<dbReference type="Gene3D" id="1.10.1380.10">
    <property type="entry name" value="Neutral endopeptidase , domain2"/>
    <property type="match status" value="1"/>
</dbReference>
<dbReference type="InterPro" id="IPR000718">
    <property type="entry name" value="Peptidase_M13"/>
</dbReference>
<name>A0ABM1RZI2_LIMPO</name>
<reference evidence="4" key="1">
    <citation type="submission" date="2025-08" db="UniProtKB">
        <authorList>
            <consortium name="RefSeq"/>
        </authorList>
    </citation>
    <scope>IDENTIFICATION</scope>
    <source>
        <tissue evidence="4">Muscle</tissue>
    </source>
</reference>
<dbReference type="InterPro" id="IPR024079">
    <property type="entry name" value="MetalloPept_cat_dom_sf"/>
</dbReference>
<comment type="similarity">
    <text evidence="1">Belongs to the peptidase M13 family.</text>
</comment>
<dbReference type="GeneID" id="111084335"/>
<keyword evidence="3" id="KW-1185">Reference proteome</keyword>
<dbReference type="InterPro" id="IPR042089">
    <property type="entry name" value="Peptidase_M13_dom_2"/>
</dbReference>
<proteinExistence type="inferred from homology"/>
<accession>A0ABM1RZI2</accession>
<evidence type="ECO:0000313" key="4">
    <source>
        <dbReference type="RefSeq" id="XP_022236787.1"/>
    </source>
</evidence>
<dbReference type="Proteomes" id="UP000694941">
    <property type="component" value="Unplaced"/>
</dbReference>
<dbReference type="Gene3D" id="3.40.390.10">
    <property type="entry name" value="Collagenase (Catalytic Domain)"/>
    <property type="match status" value="1"/>
</dbReference>
<gene>
    <name evidence="4" type="primary">LOC111084335</name>
</gene>
<dbReference type="SUPFAM" id="SSF55486">
    <property type="entry name" value="Metalloproteases ('zincins'), catalytic domain"/>
    <property type="match status" value="1"/>
</dbReference>
<dbReference type="RefSeq" id="XP_022236787.1">
    <property type="nucleotide sequence ID" value="XM_022381079.1"/>
</dbReference>
<dbReference type="PROSITE" id="PS51885">
    <property type="entry name" value="NEPRILYSIN"/>
    <property type="match status" value="1"/>
</dbReference>
<evidence type="ECO:0000313" key="3">
    <source>
        <dbReference type="Proteomes" id="UP000694941"/>
    </source>
</evidence>
<organism evidence="3 4">
    <name type="scientific">Limulus polyphemus</name>
    <name type="common">Atlantic horseshoe crab</name>
    <dbReference type="NCBI Taxonomy" id="6850"/>
    <lineage>
        <taxon>Eukaryota</taxon>
        <taxon>Metazoa</taxon>
        <taxon>Ecdysozoa</taxon>
        <taxon>Arthropoda</taxon>
        <taxon>Chelicerata</taxon>
        <taxon>Merostomata</taxon>
        <taxon>Xiphosura</taxon>
        <taxon>Limulidae</taxon>
        <taxon>Limulus</taxon>
    </lineage>
</organism>
<sequence>MIHNIREAFNELLEDTEWMDDVTRAVAKEKANSMNERIGYPEFLTNPVELSKEYDMLEVWEVERPLQYSKSLQVPLSSGSFQ</sequence>
<evidence type="ECO:0000256" key="1">
    <source>
        <dbReference type="ARBA" id="ARBA00007357"/>
    </source>
</evidence>
<dbReference type="Pfam" id="PF05649">
    <property type="entry name" value="Peptidase_M13_N"/>
    <property type="match status" value="1"/>
</dbReference>